<name>A0A2G4YN14_9PROT</name>
<dbReference type="InterPro" id="IPR004808">
    <property type="entry name" value="AP_endonuc_1"/>
</dbReference>
<dbReference type="EMBL" id="PDEM01000031">
    <property type="protein sequence ID" value="PHZ83700.1"/>
    <property type="molecule type" value="Genomic_DNA"/>
</dbReference>
<feature type="domain" description="Endonuclease/exonuclease/phosphatase" evidence="8">
    <location>
        <begin position="4"/>
        <end position="247"/>
    </location>
</feature>
<dbReference type="PROSITE" id="PS00726">
    <property type="entry name" value="AP_NUCLEASE_F1_1"/>
    <property type="match status" value="1"/>
</dbReference>
<protein>
    <submittedName>
        <fullName evidence="9">Exodeoxyribonuclease III</fullName>
    </submittedName>
</protein>
<dbReference type="PANTHER" id="PTHR43250:SF2">
    <property type="entry name" value="EXODEOXYRIBONUCLEASE III"/>
    <property type="match status" value="1"/>
</dbReference>
<evidence type="ECO:0000256" key="7">
    <source>
        <dbReference type="PIRSR" id="PIRSR604808-3"/>
    </source>
</evidence>
<comment type="similarity">
    <text evidence="1">Belongs to the DNA repair enzymes AP/ExoA family.</text>
</comment>
<dbReference type="Gene3D" id="3.60.10.10">
    <property type="entry name" value="Endonuclease/exonuclease/phosphatase"/>
    <property type="match status" value="1"/>
</dbReference>
<dbReference type="InterPro" id="IPR037493">
    <property type="entry name" value="ExoIII-like"/>
</dbReference>
<reference evidence="9 10" key="1">
    <citation type="submission" date="2017-10" db="EMBL/GenBank/DDBJ databases">
        <title>Frigbacter circumglobatus gen. nov. sp. nov., isolated from sediment cultured in situ.</title>
        <authorList>
            <person name="Zhao Z."/>
        </authorList>
    </citation>
    <scope>NUCLEOTIDE SEQUENCE [LARGE SCALE GENOMIC DNA]</scope>
    <source>
        <strain evidence="9 10">ZYL</strain>
    </source>
</reference>
<dbReference type="SUPFAM" id="SSF56219">
    <property type="entry name" value="DNase I-like"/>
    <property type="match status" value="1"/>
</dbReference>
<gene>
    <name evidence="9" type="primary">xth</name>
    <name evidence="9" type="ORF">CRD36_15095</name>
</gene>
<feature type="site" description="Transition state stabilizer" evidence="7">
    <location>
        <position position="148"/>
    </location>
</feature>
<comment type="caution">
    <text evidence="9">The sequence shown here is derived from an EMBL/GenBank/DDBJ whole genome shotgun (WGS) entry which is preliminary data.</text>
</comment>
<evidence type="ECO:0000256" key="3">
    <source>
        <dbReference type="ARBA" id="ARBA00022801"/>
    </source>
</evidence>
<evidence type="ECO:0000313" key="10">
    <source>
        <dbReference type="Proteomes" id="UP000229730"/>
    </source>
</evidence>
<dbReference type="NCBIfam" id="TIGR00195">
    <property type="entry name" value="exoDNase_III"/>
    <property type="match status" value="1"/>
</dbReference>
<comment type="cofactor">
    <cofactor evidence="6">
        <name>Mg(2+)</name>
        <dbReference type="ChEBI" id="CHEBI:18420"/>
    </cofactor>
    <cofactor evidence="6">
        <name>Mn(2+)</name>
        <dbReference type="ChEBI" id="CHEBI:29035"/>
    </cofactor>
    <text evidence="6">Probably binds two magnesium or manganese ions per subunit.</text>
</comment>
<keyword evidence="3" id="KW-0378">Hydrolase</keyword>
<organism evidence="9 10">
    <name type="scientific">Paremcibacter congregatus</name>
    <dbReference type="NCBI Taxonomy" id="2043170"/>
    <lineage>
        <taxon>Bacteria</taxon>
        <taxon>Pseudomonadati</taxon>
        <taxon>Pseudomonadota</taxon>
        <taxon>Alphaproteobacteria</taxon>
        <taxon>Emcibacterales</taxon>
        <taxon>Emcibacteraceae</taxon>
        <taxon>Paremcibacter</taxon>
    </lineage>
</organism>
<dbReference type="RefSeq" id="WP_099474740.1">
    <property type="nucleotide sequence ID" value="NZ_CP041025.1"/>
</dbReference>
<dbReference type="InterPro" id="IPR020847">
    <property type="entry name" value="AP_endonuclease_F1_BS"/>
</dbReference>
<dbReference type="GO" id="GO:0006281">
    <property type="term" value="P:DNA repair"/>
    <property type="evidence" value="ECO:0007669"/>
    <property type="project" value="InterPro"/>
</dbReference>
<keyword evidence="2 6" id="KW-0479">Metal-binding</keyword>
<evidence type="ECO:0000256" key="4">
    <source>
        <dbReference type="ARBA" id="ARBA00022842"/>
    </source>
</evidence>
<dbReference type="GO" id="GO:0003677">
    <property type="term" value="F:DNA binding"/>
    <property type="evidence" value="ECO:0007669"/>
    <property type="project" value="InterPro"/>
</dbReference>
<dbReference type="InterPro" id="IPR005135">
    <property type="entry name" value="Endo/exonuclease/phosphatase"/>
</dbReference>
<dbReference type="FunCoup" id="A0A2G4YN14">
    <property type="interactions" value="509"/>
</dbReference>
<evidence type="ECO:0000256" key="6">
    <source>
        <dbReference type="PIRSR" id="PIRSR604808-2"/>
    </source>
</evidence>
<dbReference type="PROSITE" id="PS51435">
    <property type="entry name" value="AP_NUCLEASE_F1_4"/>
    <property type="match status" value="1"/>
</dbReference>
<evidence type="ECO:0000256" key="5">
    <source>
        <dbReference type="PIRSR" id="PIRSR604808-1"/>
    </source>
</evidence>
<feature type="binding site" evidence="6">
    <location>
        <position position="34"/>
    </location>
    <ligand>
        <name>Mg(2+)</name>
        <dbReference type="ChEBI" id="CHEBI:18420"/>
        <label>1</label>
    </ligand>
</feature>
<dbReference type="GO" id="GO:0046872">
    <property type="term" value="F:metal ion binding"/>
    <property type="evidence" value="ECO:0007669"/>
    <property type="project" value="UniProtKB-KW"/>
</dbReference>
<dbReference type="AlphaFoldDB" id="A0A2G4YN14"/>
<keyword evidence="10" id="KW-1185">Reference proteome</keyword>
<dbReference type="InParanoid" id="A0A2G4YN14"/>
<dbReference type="InterPro" id="IPR036691">
    <property type="entry name" value="Endo/exonu/phosph_ase_sf"/>
</dbReference>
<feature type="active site" description="Proton donor/acceptor" evidence="5">
    <location>
        <position position="146"/>
    </location>
</feature>
<dbReference type="Pfam" id="PF03372">
    <property type="entry name" value="Exo_endo_phos"/>
    <property type="match status" value="1"/>
</dbReference>
<dbReference type="OrthoDB" id="9803914at2"/>
<feature type="active site" evidence="5">
    <location>
        <position position="105"/>
    </location>
</feature>
<keyword evidence="4 6" id="KW-0460">Magnesium</keyword>
<feature type="binding site" evidence="6">
    <location>
        <position position="148"/>
    </location>
    <ligand>
        <name>Mg(2+)</name>
        <dbReference type="ChEBI" id="CHEBI:18420"/>
        <label>1</label>
    </ligand>
</feature>
<evidence type="ECO:0000256" key="2">
    <source>
        <dbReference type="ARBA" id="ARBA00022723"/>
    </source>
</evidence>
<accession>A0A2G4YN14</accession>
<feature type="site" description="Important for catalytic activity" evidence="7">
    <location>
        <position position="217"/>
    </location>
</feature>
<feature type="active site" description="Proton acceptor" evidence="5">
    <location>
        <position position="247"/>
    </location>
</feature>
<dbReference type="Proteomes" id="UP000229730">
    <property type="component" value="Unassembled WGS sequence"/>
</dbReference>
<dbReference type="GO" id="GO:0008311">
    <property type="term" value="F:double-stranded DNA 3'-5' DNA exonuclease activity"/>
    <property type="evidence" value="ECO:0007669"/>
    <property type="project" value="InterPro"/>
</dbReference>
<dbReference type="CDD" id="cd09086">
    <property type="entry name" value="ExoIII-like_AP-endo"/>
    <property type="match status" value="1"/>
</dbReference>
<dbReference type="GO" id="GO:0004519">
    <property type="term" value="F:endonuclease activity"/>
    <property type="evidence" value="ECO:0007669"/>
    <property type="project" value="InterPro"/>
</dbReference>
<proteinExistence type="inferred from homology"/>
<feature type="site" description="Interaction with DNA substrate" evidence="7">
    <location>
        <position position="247"/>
    </location>
</feature>
<feature type="binding site" evidence="6">
    <location>
        <position position="247"/>
    </location>
    <ligand>
        <name>Mg(2+)</name>
        <dbReference type="ChEBI" id="CHEBI:18420"/>
        <label>1</label>
    </ligand>
</feature>
<evidence type="ECO:0000313" key="9">
    <source>
        <dbReference type="EMBL" id="PHZ83700.1"/>
    </source>
</evidence>
<feature type="binding site" evidence="6">
    <location>
        <position position="146"/>
    </location>
    <ligand>
        <name>Mg(2+)</name>
        <dbReference type="ChEBI" id="CHEBI:18420"/>
        <label>1</label>
    </ligand>
</feature>
<keyword evidence="6" id="KW-0464">Manganese</keyword>
<dbReference type="PANTHER" id="PTHR43250">
    <property type="entry name" value="EXODEOXYRIBONUCLEASE III"/>
    <property type="match status" value="1"/>
</dbReference>
<dbReference type="NCBIfam" id="TIGR00633">
    <property type="entry name" value="xth"/>
    <property type="match status" value="1"/>
</dbReference>
<evidence type="ECO:0000256" key="1">
    <source>
        <dbReference type="ARBA" id="ARBA00007092"/>
    </source>
</evidence>
<feature type="binding site" evidence="6">
    <location>
        <position position="7"/>
    </location>
    <ligand>
        <name>Mg(2+)</name>
        <dbReference type="ChEBI" id="CHEBI:18420"/>
        <label>1</label>
    </ligand>
</feature>
<sequence>MKIASWNVNSIKARLPRVTEWLQEFSPDVVMLQELKCIDENFPFMEIEDLGYNLSVHGQKSYNGVAILSKHPIEDVMIGLPGDENDEQARYIEATIKTVRIGGLYLPNGNPLPGPKFDYKLAWMDRLIVRAKELLAQEEMFILGGDYNCCPKDEDCYDPIRLAGDALMQPETRDRYFTLLNLGLTDALRQFYPSGHNYTYWDYQGGAWQKDNGLRIDHLLLSPQAADRLVKCGIDRVPRGKERASDHTPIWCELDID</sequence>
<feature type="binding site" evidence="6">
    <location>
        <position position="246"/>
    </location>
    <ligand>
        <name>Mg(2+)</name>
        <dbReference type="ChEBI" id="CHEBI:18420"/>
        <label>1</label>
    </ligand>
</feature>
<evidence type="ECO:0000259" key="8">
    <source>
        <dbReference type="Pfam" id="PF03372"/>
    </source>
</evidence>